<dbReference type="KEGG" id="xdi:EZH22_14175"/>
<dbReference type="Proteomes" id="UP000596427">
    <property type="component" value="Chromosome"/>
</dbReference>
<dbReference type="SUPFAM" id="SSF54637">
    <property type="entry name" value="Thioesterase/thiol ester dehydrase-isomerase"/>
    <property type="match status" value="1"/>
</dbReference>
<gene>
    <name evidence="1" type="ORF">EZH22_14175</name>
</gene>
<sequence>MYLYETFEPGQMIGERALTLDSAILERWFEMFPQDRGGSCVPAGLTAVVFIRAYSDLLQPRPPGNVHGAQTFEVRRLPRPGETVVTSLSCAGKELRGERRWVRFASETRSQAGDHLFSGLMKTLWAR</sequence>
<evidence type="ECO:0000313" key="2">
    <source>
        <dbReference type="Proteomes" id="UP000596427"/>
    </source>
</evidence>
<dbReference type="AlphaFoldDB" id="A0A974SM57"/>
<dbReference type="Gene3D" id="3.10.129.10">
    <property type="entry name" value="Hotdog Thioesterase"/>
    <property type="match status" value="1"/>
</dbReference>
<accession>A0A974SM57</accession>
<keyword evidence="2" id="KW-1185">Reference proteome</keyword>
<dbReference type="EMBL" id="CP063362">
    <property type="protein sequence ID" value="QRG09293.1"/>
    <property type="molecule type" value="Genomic_DNA"/>
</dbReference>
<organism evidence="1 2">
    <name type="scientific">Xanthobacter dioxanivorans</name>
    <dbReference type="NCBI Taxonomy" id="2528964"/>
    <lineage>
        <taxon>Bacteria</taxon>
        <taxon>Pseudomonadati</taxon>
        <taxon>Pseudomonadota</taxon>
        <taxon>Alphaproteobacteria</taxon>
        <taxon>Hyphomicrobiales</taxon>
        <taxon>Xanthobacteraceae</taxon>
        <taxon>Xanthobacter</taxon>
    </lineage>
</organism>
<name>A0A974SM57_9HYPH</name>
<evidence type="ECO:0000313" key="1">
    <source>
        <dbReference type="EMBL" id="QRG09293.1"/>
    </source>
</evidence>
<dbReference type="InterPro" id="IPR029069">
    <property type="entry name" value="HotDog_dom_sf"/>
</dbReference>
<reference evidence="1 2" key="1">
    <citation type="submission" date="2020-10" db="EMBL/GenBank/DDBJ databases">
        <title>Degradation of 1,4-Dioxane by Xanthobacter sp. YN2, via a Novel Group-2 Soluble Di-Iron Monooxygenase.</title>
        <authorList>
            <person name="Ma F."/>
            <person name="Wang Y."/>
            <person name="Yang J."/>
            <person name="Guo H."/>
            <person name="Su D."/>
            <person name="Yu L."/>
        </authorList>
    </citation>
    <scope>NUCLEOTIDE SEQUENCE [LARGE SCALE GENOMIC DNA]</scope>
    <source>
        <strain evidence="1 2">YN2</strain>
    </source>
</reference>
<dbReference type="RefSeq" id="WP_203196216.1">
    <property type="nucleotide sequence ID" value="NZ_CP063362.1"/>
</dbReference>
<proteinExistence type="predicted"/>
<protein>
    <submittedName>
        <fullName evidence="1">Uncharacterized protein</fullName>
    </submittedName>
</protein>